<dbReference type="AlphaFoldDB" id="A0A9W4KRF7"/>
<evidence type="ECO:0000313" key="2">
    <source>
        <dbReference type="EMBL" id="CAG8909999.1"/>
    </source>
</evidence>
<dbReference type="EMBL" id="CAJVRC010000905">
    <property type="protein sequence ID" value="CAG8909999.1"/>
    <property type="molecule type" value="Genomic_DNA"/>
</dbReference>
<name>A0A9W4KRF7_9EURO</name>
<evidence type="ECO:0000256" key="1">
    <source>
        <dbReference type="SAM" id="MobiDB-lite"/>
    </source>
</evidence>
<organism evidence="2 3">
    <name type="scientific">Penicillium egyptiacum</name>
    <dbReference type="NCBI Taxonomy" id="1303716"/>
    <lineage>
        <taxon>Eukaryota</taxon>
        <taxon>Fungi</taxon>
        <taxon>Dikarya</taxon>
        <taxon>Ascomycota</taxon>
        <taxon>Pezizomycotina</taxon>
        <taxon>Eurotiomycetes</taxon>
        <taxon>Eurotiomycetidae</taxon>
        <taxon>Eurotiales</taxon>
        <taxon>Aspergillaceae</taxon>
        <taxon>Penicillium</taxon>
    </lineage>
</organism>
<feature type="compositionally biased region" description="Basic residues" evidence="1">
    <location>
        <begin position="158"/>
        <end position="167"/>
    </location>
</feature>
<comment type="caution">
    <text evidence="2">The sequence shown here is derived from an EMBL/GenBank/DDBJ whole genome shotgun (WGS) entry which is preliminary data.</text>
</comment>
<protein>
    <submittedName>
        <fullName evidence="2">Uncharacterized protein</fullName>
    </submittedName>
</protein>
<reference evidence="2" key="1">
    <citation type="submission" date="2021-07" db="EMBL/GenBank/DDBJ databases">
        <authorList>
            <person name="Branca A.L. A."/>
        </authorList>
    </citation>
    <scope>NUCLEOTIDE SEQUENCE</scope>
</reference>
<keyword evidence="3" id="KW-1185">Reference proteome</keyword>
<proteinExistence type="predicted"/>
<sequence length="279" mass="33003">MHHHLYRQSKARRDILLPQYHHILRQPEADRHDHHNLCHVQQDMHCSRDNLHLHLNNSESDTIELQPYRLRQAPSAKETVHCYFCPHFRGQEPCLKMNNIESDPRVHHKTCYHNRDKSRSIQLPPRSRSSDSSEDEQYRYDTGHHPVQGIHSNERQRHPPPAKHFHPKSSNDLFDRVHRHAEPPARSTSARATVYKSHEKGCGSNIKAVRFEEDGKTPEYGETHRSNCPLYHTPSHLEDQYYSRRNSHQNEPQSRESRTYRWVWGPPLPAAVPRRGKIY</sequence>
<gene>
    <name evidence="2" type="ORF">PEGY_LOCUS10799</name>
</gene>
<feature type="region of interest" description="Disordered" evidence="1">
    <location>
        <begin position="111"/>
        <end position="170"/>
    </location>
</feature>
<dbReference type="OrthoDB" id="4345679at2759"/>
<evidence type="ECO:0000313" key="3">
    <source>
        <dbReference type="Proteomes" id="UP001154252"/>
    </source>
</evidence>
<dbReference type="Proteomes" id="UP001154252">
    <property type="component" value="Unassembled WGS sequence"/>
</dbReference>
<accession>A0A9W4KRF7</accession>
<feature type="compositionally biased region" description="Basic and acidic residues" evidence="1">
    <location>
        <begin position="128"/>
        <end position="144"/>
    </location>
</feature>